<evidence type="ECO:0000313" key="3">
    <source>
        <dbReference type="RefSeq" id="XP_010439965.1"/>
    </source>
</evidence>
<dbReference type="PANTHER" id="PTHR24414:SF184">
    <property type="entry name" value="GALACTOSE OXIDASE_KELCH REPEAT SUPERFAMILY PROTEIN"/>
    <property type="match status" value="1"/>
</dbReference>
<dbReference type="Gene3D" id="2.120.10.80">
    <property type="entry name" value="Kelch-type beta propeller"/>
    <property type="match status" value="1"/>
</dbReference>
<dbReference type="CDD" id="cd22152">
    <property type="entry name" value="F-box_AtAFR-like"/>
    <property type="match status" value="1"/>
</dbReference>
<reference evidence="2" key="1">
    <citation type="journal article" date="2014" name="Nat. Commun.">
        <title>The emerging biofuel crop Camelina sativa retains a highly undifferentiated hexaploid genome structure.</title>
        <authorList>
            <person name="Kagale S."/>
            <person name="Koh C."/>
            <person name="Nixon J."/>
            <person name="Bollina V."/>
            <person name="Clarke W.E."/>
            <person name="Tuteja R."/>
            <person name="Spillane C."/>
            <person name="Robinson S.J."/>
            <person name="Links M.G."/>
            <person name="Clarke C."/>
            <person name="Higgins E.E."/>
            <person name="Huebert T."/>
            <person name="Sharpe A.G."/>
            <person name="Parkin I.A."/>
        </authorList>
    </citation>
    <scope>NUCLEOTIDE SEQUENCE [LARGE SCALE GENOMIC DNA]</scope>
    <source>
        <strain evidence="2">cv. DH55</strain>
    </source>
</reference>
<dbReference type="Proteomes" id="UP000694864">
    <property type="component" value="Chromosome 2"/>
</dbReference>
<organism evidence="2 3">
    <name type="scientific">Camelina sativa</name>
    <name type="common">False flax</name>
    <name type="synonym">Myagrum sativum</name>
    <dbReference type="NCBI Taxonomy" id="90675"/>
    <lineage>
        <taxon>Eukaryota</taxon>
        <taxon>Viridiplantae</taxon>
        <taxon>Streptophyta</taxon>
        <taxon>Embryophyta</taxon>
        <taxon>Tracheophyta</taxon>
        <taxon>Spermatophyta</taxon>
        <taxon>Magnoliopsida</taxon>
        <taxon>eudicotyledons</taxon>
        <taxon>Gunneridae</taxon>
        <taxon>Pentapetalae</taxon>
        <taxon>rosids</taxon>
        <taxon>malvids</taxon>
        <taxon>Brassicales</taxon>
        <taxon>Brassicaceae</taxon>
        <taxon>Camelineae</taxon>
        <taxon>Camelina</taxon>
    </lineage>
</organism>
<reference evidence="3" key="2">
    <citation type="submission" date="2025-08" db="UniProtKB">
        <authorList>
            <consortium name="RefSeq"/>
        </authorList>
    </citation>
    <scope>IDENTIFICATION</scope>
    <source>
        <tissue evidence="3">Leaf</tissue>
    </source>
</reference>
<dbReference type="Pfam" id="PF25210">
    <property type="entry name" value="Kelch_FKB95"/>
    <property type="match status" value="1"/>
</dbReference>
<dbReference type="RefSeq" id="XP_010439965.1">
    <property type="nucleotide sequence ID" value="XM_010441663.1"/>
</dbReference>
<dbReference type="SUPFAM" id="SSF117281">
    <property type="entry name" value="Kelch motif"/>
    <property type="match status" value="1"/>
</dbReference>
<gene>
    <name evidence="3" type="primary">LOC104723317</name>
</gene>
<dbReference type="InterPro" id="IPR050354">
    <property type="entry name" value="F-box/kelch-repeat_ARATH"/>
</dbReference>
<dbReference type="GeneID" id="104723317"/>
<proteinExistence type="predicted"/>
<dbReference type="InterPro" id="IPR057499">
    <property type="entry name" value="Kelch_FKB95"/>
</dbReference>
<accession>A0ABM0UEG4</accession>
<evidence type="ECO:0000259" key="1">
    <source>
        <dbReference type="SMART" id="SM00256"/>
    </source>
</evidence>
<feature type="domain" description="F-box" evidence="1">
    <location>
        <begin position="16"/>
        <end position="56"/>
    </location>
</feature>
<dbReference type="InterPro" id="IPR001810">
    <property type="entry name" value="F-box_dom"/>
</dbReference>
<sequence>MTSVKKKTKKQSPESLPYDLLLTCFARVPRMYYPTLSLVSKSCRTLLASPDLCKTRSLLNHRESCLYVCLKFPSDPNPRLFTLCQKPNRTLTNIPKKKNKKSTAHSHTWHKAPSMLMDRNYPAVSVVDGKIYVAGGLKDFTSSNWMEVFDPNTQTWEPISSPLDKRCRHIYESLVFEGDIYLFGDNVVAYKPKEDKWIAITEEHRNFLTGWFQHSRCVIDNVTYCYCYRPVGVLWYDSKLRCWNNLRGLEGLPNFANYSTVRLADCGGKLVVLWDKYVRASRYKEKTIWCAEISLEMRNSDEIWGKVEWFDAVLTVPKFYRFMRAISATV</sequence>
<name>A0ABM0UEG4_CAMSA</name>
<dbReference type="PANTHER" id="PTHR24414">
    <property type="entry name" value="F-BOX/KELCH-REPEAT PROTEIN SKIP4"/>
    <property type="match status" value="1"/>
</dbReference>
<keyword evidence="2" id="KW-1185">Reference proteome</keyword>
<protein>
    <submittedName>
        <fullName evidence="3">F-box/kelch-repeat protein At5g49000-like isoform X2</fullName>
    </submittedName>
</protein>
<dbReference type="InterPro" id="IPR015915">
    <property type="entry name" value="Kelch-typ_b-propeller"/>
</dbReference>
<evidence type="ECO:0000313" key="2">
    <source>
        <dbReference type="Proteomes" id="UP000694864"/>
    </source>
</evidence>
<dbReference type="SMART" id="SM00256">
    <property type="entry name" value="FBOX"/>
    <property type="match status" value="1"/>
</dbReference>
<dbReference type="Pfam" id="PF00646">
    <property type="entry name" value="F-box"/>
    <property type="match status" value="1"/>
</dbReference>